<gene>
    <name evidence="2" type="ORF">GYA55_09185</name>
</gene>
<proteinExistence type="predicted"/>
<evidence type="ECO:0000313" key="3">
    <source>
        <dbReference type="Proteomes" id="UP000524246"/>
    </source>
</evidence>
<feature type="signal peptide" evidence="1">
    <location>
        <begin position="1"/>
        <end position="27"/>
    </location>
</feature>
<dbReference type="PROSITE" id="PS51257">
    <property type="entry name" value="PROKAR_LIPOPROTEIN"/>
    <property type="match status" value="1"/>
</dbReference>
<evidence type="ECO:0000256" key="1">
    <source>
        <dbReference type="SAM" id="SignalP"/>
    </source>
</evidence>
<protein>
    <submittedName>
        <fullName evidence="2">Uncharacterized protein</fullName>
    </submittedName>
</protein>
<dbReference type="AlphaFoldDB" id="A0A7X9FSZ1"/>
<sequence length="95" mass="10635">MKRLNLPRYAALNVAFLAIGTLSSCSATNGTEAVAPIIVHEQAPGVVQEVWEEPMVDVIDVPPGLDPEGIYYRPGHQEVVEIRQGRWQYYNKNKE</sequence>
<accession>A0A7X9FSZ1</accession>
<keyword evidence="1" id="KW-0732">Signal</keyword>
<organism evidence="2 3">
    <name type="scientific">SAR324 cluster bacterium</name>
    <dbReference type="NCBI Taxonomy" id="2024889"/>
    <lineage>
        <taxon>Bacteria</taxon>
        <taxon>Deltaproteobacteria</taxon>
        <taxon>SAR324 cluster</taxon>
    </lineage>
</organism>
<evidence type="ECO:0000313" key="2">
    <source>
        <dbReference type="EMBL" id="NMC63326.1"/>
    </source>
</evidence>
<name>A0A7X9FSZ1_9DELT</name>
<feature type="chain" id="PRO_5031481091" evidence="1">
    <location>
        <begin position="28"/>
        <end position="95"/>
    </location>
</feature>
<dbReference type="EMBL" id="JAAZON010000410">
    <property type="protein sequence ID" value="NMC63326.1"/>
    <property type="molecule type" value="Genomic_DNA"/>
</dbReference>
<reference evidence="2 3" key="1">
    <citation type="journal article" date="2020" name="Biotechnol. Biofuels">
        <title>New insights from the biogas microbiome by comprehensive genome-resolved metagenomics of nearly 1600 species originating from multiple anaerobic digesters.</title>
        <authorList>
            <person name="Campanaro S."/>
            <person name="Treu L."/>
            <person name="Rodriguez-R L.M."/>
            <person name="Kovalovszki A."/>
            <person name="Ziels R.M."/>
            <person name="Maus I."/>
            <person name="Zhu X."/>
            <person name="Kougias P.G."/>
            <person name="Basile A."/>
            <person name="Luo G."/>
            <person name="Schluter A."/>
            <person name="Konstantinidis K.T."/>
            <person name="Angelidaki I."/>
        </authorList>
    </citation>
    <scope>NUCLEOTIDE SEQUENCE [LARGE SCALE GENOMIC DNA]</scope>
    <source>
        <strain evidence="2">AS27yjCOA_65</strain>
    </source>
</reference>
<dbReference type="Proteomes" id="UP000524246">
    <property type="component" value="Unassembled WGS sequence"/>
</dbReference>
<comment type="caution">
    <text evidence="2">The sequence shown here is derived from an EMBL/GenBank/DDBJ whole genome shotgun (WGS) entry which is preliminary data.</text>
</comment>